<evidence type="ECO:0000256" key="4">
    <source>
        <dbReference type="ARBA" id="ARBA00023136"/>
    </source>
</evidence>
<proteinExistence type="inferred from homology"/>
<evidence type="ECO:0000259" key="6">
    <source>
        <dbReference type="Pfam" id="PF07980"/>
    </source>
</evidence>
<sequence>MKKNIIKIFLITLGIGVLTSCSDYLDVEPEDKFLESQLFSSEQGINSVLNGIYMDMTSELLYGGNLTISTVEFLAQRYNVMSTTHSWYDCGRYAYGEEKVKESFNEMWSGGYTTIVSVNKFIENLDRYGSILTESKRNILKGEAYGLRAFLHFDLLRLFGPVYSEGSTAKAIPYYTMAKAELEEVLTAEQVYAHLIQDLSLAEQLLVNDPVIESGTMNEQPVNDGFDFYRNRHLRLNYYAVKALEARIHLYAGNKEKALAAANGVIEQASQWFPWTEPEAIISAGGNPDRVFSNEVIFGVQNMELYTTHKKYFSSELRDSEILAPNLPRIEAAFENNENDYRYNSCWKIPVTGGKNFRTFFKYEDILDKEIPFRFLQPLIKMSEMYYIVAECEQNIDYLNTVRYHRGLTDLESTANLESELQKEYTKEFFGEGQLFFYYKRKNVSRILNGSSTSGYSYYNMSADTYVLPMPESETRYR</sequence>
<comment type="similarity">
    <text evidence="2">Belongs to the SusD family.</text>
</comment>
<comment type="caution">
    <text evidence="8">The sequence shown here is derived from an EMBL/GenBank/DDBJ whole genome shotgun (WGS) entry which is preliminary data.</text>
</comment>
<evidence type="ECO:0000313" key="8">
    <source>
        <dbReference type="EMBL" id="MEN7550227.1"/>
    </source>
</evidence>
<dbReference type="EMBL" id="JBDKWZ010000012">
    <property type="protein sequence ID" value="MEN7550227.1"/>
    <property type="molecule type" value="Genomic_DNA"/>
</dbReference>
<feature type="domain" description="SusD-like N-terminal" evidence="7">
    <location>
        <begin position="23"/>
        <end position="210"/>
    </location>
</feature>
<dbReference type="Gene3D" id="1.25.40.390">
    <property type="match status" value="1"/>
</dbReference>
<evidence type="ECO:0000256" key="3">
    <source>
        <dbReference type="ARBA" id="ARBA00022729"/>
    </source>
</evidence>
<evidence type="ECO:0000256" key="5">
    <source>
        <dbReference type="ARBA" id="ARBA00023237"/>
    </source>
</evidence>
<dbReference type="Pfam" id="PF14322">
    <property type="entry name" value="SusD-like_3"/>
    <property type="match status" value="1"/>
</dbReference>
<dbReference type="PROSITE" id="PS51257">
    <property type="entry name" value="PROKAR_LIPOPROTEIN"/>
    <property type="match status" value="1"/>
</dbReference>
<evidence type="ECO:0000256" key="2">
    <source>
        <dbReference type="ARBA" id="ARBA00006275"/>
    </source>
</evidence>
<dbReference type="GO" id="GO:0009279">
    <property type="term" value="C:cell outer membrane"/>
    <property type="evidence" value="ECO:0007669"/>
    <property type="project" value="UniProtKB-SubCell"/>
</dbReference>
<keyword evidence="5" id="KW-0998">Cell outer membrane</keyword>
<dbReference type="Proteomes" id="UP001403385">
    <property type="component" value="Unassembled WGS sequence"/>
</dbReference>
<organism evidence="8 9">
    <name type="scientific">Rapidithrix thailandica</name>
    <dbReference type="NCBI Taxonomy" id="413964"/>
    <lineage>
        <taxon>Bacteria</taxon>
        <taxon>Pseudomonadati</taxon>
        <taxon>Bacteroidota</taxon>
        <taxon>Cytophagia</taxon>
        <taxon>Cytophagales</taxon>
        <taxon>Flammeovirgaceae</taxon>
        <taxon>Rapidithrix</taxon>
    </lineage>
</organism>
<keyword evidence="3" id="KW-0732">Signal</keyword>
<accession>A0AAW9RZ86</accession>
<keyword evidence="4" id="KW-0472">Membrane</keyword>
<feature type="domain" description="RagB/SusD" evidence="6">
    <location>
        <begin position="378"/>
        <end position="466"/>
    </location>
</feature>
<dbReference type="AlphaFoldDB" id="A0AAW9RZ86"/>
<dbReference type="SUPFAM" id="SSF48452">
    <property type="entry name" value="TPR-like"/>
    <property type="match status" value="1"/>
</dbReference>
<evidence type="ECO:0000313" key="9">
    <source>
        <dbReference type="Proteomes" id="UP001403385"/>
    </source>
</evidence>
<name>A0AAW9RZ86_9BACT</name>
<reference evidence="8 9" key="1">
    <citation type="submission" date="2024-04" db="EMBL/GenBank/DDBJ databases">
        <title>Novel genus in family Flammeovirgaceae.</title>
        <authorList>
            <person name="Nguyen T.H."/>
            <person name="Vuong T.Q."/>
            <person name="Le H."/>
            <person name="Kim S.-G."/>
        </authorList>
    </citation>
    <scope>NUCLEOTIDE SEQUENCE [LARGE SCALE GENOMIC DNA]</scope>
    <source>
        <strain evidence="8 9">JCM 23209</strain>
    </source>
</reference>
<gene>
    <name evidence="8" type="ORF">AAG747_20070</name>
</gene>
<dbReference type="Pfam" id="PF07980">
    <property type="entry name" value="SusD_RagB"/>
    <property type="match status" value="1"/>
</dbReference>
<keyword evidence="9" id="KW-1185">Reference proteome</keyword>
<dbReference type="InterPro" id="IPR011990">
    <property type="entry name" value="TPR-like_helical_dom_sf"/>
</dbReference>
<evidence type="ECO:0000259" key="7">
    <source>
        <dbReference type="Pfam" id="PF14322"/>
    </source>
</evidence>
<dbReference type="InterPro" id="IPR012944">
    <property type="entry name" value="SusD_RagB_dom"/>
</dbReference>
<comment type="subcellular location">
    <subcellularLocation>
        <location evidence="1">Cell outer membrane</location>
    </subcellularLocation>
</comment>
<protein>
    <submittedName>
        <fullName evidence="8">RagB/SusD family nutrient uptake outer membrane protein</fullName>
    </submittedName>
</protein>
<evidence type="ECO:0000256" key="1">
    <source>
        <dbReference type="ARBA" id="ARBA00004442"/>
    </source>
</evidence>
<dbReference type="InterPro" id="IPR033985">
    <property type="entry name" value="SusD-like_N"/>
</dbReference>
<dbReference type="RefSeq" id="WP_346823006.1">
    <property type="nucleotide sequence ID" value="NZ_JBDKWZ010000012.1"/>
</dbReference>